<evidence type="ECO:0000256" key="15">
    <source>
        <dbReference type="ARBA" id="ARBA00033342"/>
    </source>
</evidence>
<dbReference type="PANTHER" id="PTHR12428:SF65">
    <property type="entry name" value="CYTOCHROME C OXIDASE ASSEMBLY PROTEIN COX18, MITOCHONDRIAL"/>
    <property type="match status" value="1"/>
</dbReference>
<evidence type="ECO:0000259" key="19">
    <source>
        <dbReference type="Pfam" id="PF02096"/>
    </source>
</evidence>
<sequence>MLDFIYYPVSAILWFWHEVFGFVLDPASGFAWALSVVFLVFTLRALLFKPFVHQVRSMKKMQEFAPHIKALQEKYGDDRQKMAQEMQKLQAEHGFNPVSGCLPMLVQVPVFIGLFHVLNGFRPGAPSNYVFGAEDVASFVEADLFGAKLSNTISQAPEMLAHFQTDRTSMLLVGVPLMIAAAIATHFTARHGVQRQTAEAAQNPQTAVMNRMTLWLFPMFAIIGGPFLPLAILIYWLANNFWTLGQQRVVYRRIDREEAEKAGTPAVVDSTAVAASGSTGAAKAEPAARSATEPTAGTKAEPAAKADEPASHDEPGEIPGVIEDRSRDADKPGETR</sequence>
<dbReference type="EMBL" id="BAAAGS010000028">
    <property type="protein sequence ID" value="GAA0537850.1"/>
    <property type="molecule type" value="Genomic_DNA"/>
</dbReference>
<evidence type="ECO:0000256" key="13">
    <source>
        <dbReference type="ARBA" id="ARBA00031538"/>
    </source>
</evidence>
<comment type="caution">
    <text evidence="20">The sequence shown here is derived from an EMBL/GenBank/DDBJ whole genome shotgun (WGS) entry which is preliminary data.</text>
</comment>
<evidence type="ECO:0000256" key="8">
    <source>
        <dbReference type="ARBA" id="ARBA00022989"/>
    </source>
</evidence>
<feature type="compositionally biased region" description="Basic and acidic residues" evidence="17">
    <location>
        <begin position="302"/>
        <end position="315"/>
    </location>
</feature>
<evidence type="ECO:0000256" key="10">
    <source>
        <dbReference type="ARBA" id="ARBA00023186"/>
    </source>
</evidence>
<reference evidence="20 21" key="1">
    <citation type="journal article" date="2019" name="Int. J. Syst. Evol. Microbiol.">
        <title>The Global Catalogue of Microorganisms (GCM) 10K type strain sequencing project: providing services to taxonomists for standard genome sequencing and annotation.</title>
        <authorList>
            <consortium name="The Broad Institute Genomics Platform"/>
            <consortium name="The Broad Institute Genome Sequencing Center for Infectious Disease"/>
            <person name="Wu L."/>
            <person name="Ma J."/>
        </authorList>
    </citation>
    <scope>NUCLEOTIDE SEQUENCE [LARGE SCALE GENOMIC DNA]</scope>
    <source>
        <strain evidence="20 21">JCM 10303</strain>
    </source>
</reference>
<dbReference type="NCBIfam" id="NF002899">
    <property type="entry name" value="PRK03449.1"/>
    <property type="match status" value="1"/>
</dbReference>
<organism evidence="20 21">
    <name type="scientific">Saccharopolyspora erythraea</name>
    <name type="common">Streptomyces erythraeus</name>
    <dbReference type="NCBI Taxonomy" id="1836"/>
    <lineage>
        <taxon>Bacteria</taxon>
        <taxon>Bacillati</taxon>
        <taxon>Actinomycetota</taxon>
        <taxon>Actinomycetes</taxon>
        <taxon>Pseudonocardiales</taxon>
        <taxon>Pseudonocardiaceae</taxon>
        <taxon>Saccharopolyspora</taxon>
    </lineage>
</organism>
<evidence type="ECO:0000256" key="18">
    <source>
        <dbReference type="SAM" id="Phobius"/>
    </source>
</evidence>
<feature type="region of interest" description="Disordered" evidence="17">
    <location>
        <begin position="274"/>
        <end position="336"/>
    </location>
</feature>
<evidence type="ECO:0000256" key="3">
    <source>
        <dbReference type="ARBA" id="ARBA00015325"/>
    </source>
</evidence>
<dbReference type="RefSeq" id="WP_009945732.1">
    <property type="nucleotide sequence ID" value="NZ_BAAAGS010000028.1"/>
</dbReference>
<evidence type="ECO:0000256" key="2">
    <source>
        <dbReference type="ARBA" id="ARBA00010527"/>
    </source>
</evidence>
<feature type="domain" description="Membrane insertase YidC/Oxa/ALB C-terminal" evidence="19">
    <location>
        <begin position="32"/>
        <end position="252"/>
    </location>
</feature>
<evidence type="ECO:0000256" key="12">
    <source>
        <dbReference type="ARBA" id="ARBA00026028"/>
    </source>
</evidence>
<evidence type="ECO:0000256" key="7">
    <source>
        <dbReference type="ARBA" id="ARBA00022927"/>
    </source>
</evidence>
<dbReference type="CDD" id="cd20070">
    <property type="entry name" value="5TM_YidC_Alb3"/>
    <property type="match status" value="1"/>
</dbReference>
<evidence type="ECO:0000256" key="14">
    <source>
        <dbReference type="ARBA" id="ARBA00033245"/>
    </source>
</evidence>
<dbReference type="InterPro" id="IPR047196">
    <property type="entry name" value="YidC_ALB_C"/>
</dbReference>
<keyword evidence="21" id="KW-1185">Reference proteome</keyword>
<keyword evidence="9 18" id="KW-0472">Membrane</keyword>
<keyword evidence="7" id="KW-0653">Protein transport</keyword>
<evidence type="ECO:0000256" key="9">
    <source>
        <dbReference type="ARBA" id="ARBA00023136"/>
    </source>
</evidence>
<name>A0ABN1D9L1_SACER</name>
<evidence type="ECO:0000256" key="17">
    <source>
        <dbReference type="SAM" id="MobiDB-lite"/>
    </source>
</evidence>
<comment type="subcellular location">
    <subcellularLocation>
        <location evidence="1">Cell membrane</location>
        <topology evidence="1">Multi-pass membrane protein</topology>
    </subcellularLocation>
    <subcellularLocation>
        <location evidence="16">Membrane</location>
        <topology evidence="16">Multi-pass membrane protein</topology>
    </subcellularLocation>
</comment>
<keyword evidence="6 16" id="KW-0812">Transmembrane</keyword>
<dbReference type="Proteomes" id="UP001500729">
    <property type="component" value="Unassembled WGS sequence"/>
</dbReference>
<keyword evidence="10" id="KW-0143">Chaperone</keyword>
<feature type="compositionally biased region" description="Basic and acidic residues" evidence="17">
    <location>
        <begin position="322"/>
        <end position="336"/>
    </location>
</feature>
<comment type="function">
    <text evidence="11">Required for the insertion and/or proper folding and/or complex formation of integral membrane proteins into the membrane. Involved in integration of membrane proteins that insert both dependently and independently of the Sec translocase complex, as well as at least some lipoproteins. Aids folding of multispanning membrane proteins.</text>
</comment>
<feature type="transmembrane region" description="Helical" evidence="18">
    <location>
        <begin position="169"/>
        <end position="189"/>
    </location>
</feature>
<keyword evidence="4" id="KW-0813">Transport</keyword>
<evidence type="ECO:0000256" key="16">
    <source>
        <dbReference type="RuleBase" id="RU003945"/>
    </source>
</evidence>
<protein>
    <recommendedName>
        <fullName evidence="3">Membrane protein insertase YidC</fullName>
    </recommendedName>
    <alternativeName>
        <fullName evidence="15">Foldase YidC</fullName>
    </alternativeName>
    <alternativeName>
        <fullName evidence="14">Membrane integrase YidC</fullName>
    </alternativeName>
    <alternativeName>
        <fullName evidence="13">Membrane protein YidC</fullName>
    </alternativeName>
</protein>
<dbReference type="NCBIfam" id="TIGR03592">
    <property type="entry name" value="yidC_oxa1_cterm"/>
    <property type="match status" value="1"/>
</dbReference>
<evidence type="ECO:0000313" key="20">
    <source>
        <dbReference type="EMBL" id="GAA0537850.1"/>
    </source>
</evidence>
<accession>A0ABN1D9L1</accession>
<dbReference type="Pfam" id="PF02096">
    <property type="entry name" value="60KD_IMP"/>
    <property type="match status" value="1"/>
</dbReference>
<proteinExistence type="inferred from homology"/>
<gene>
    <name evidence="20" type="primary">yidC_2</name>
    <name evidence="20" type="ORF">GCM10009533_41320</name>
</gene>
<evidence type="ECO:0000313" key="21">
    <source>
        <dbReference type="Proteomes" id="UP001500729"/>
    </source>
</evidence>
<dbReference type="InterPro" id="IPR028055">
    <property type="entry name" value="YidC/Oxa/ALB_C"/>
</dbReference>
<feature type="transmembrane region" description="Helical" evidence="18">
    <location>
        <begin position="215"/>
        <end position="238"/>
    </location>
</feature>
<evidence type="ECO:0000256" key="1">
    <source>
        <dbReference type="ARBA" id="ARBA00004651"/>
    </source>
</evidence>
<keyword evidence="5" id="KW-1003">Cell membrane</keyword>
<dbReference type="InterPro" id="IPR001708">
    <property type="entry name" value="YidC/ALB3/OXA1/COX18"/>
</dbReference>
<evidence type="ECO:0000256" key="6">
    <source>
        <dbReference type="ARBA" id="ARBA00022692"/>
    </source>
</evidence>
<dbReference type="PANTHER" id="PTHR12428">
    <property type="entry name" value="OXA1"/>
    <property type="match status" value="1"/>
</dbReference>
<comment type="similarity">
    <text evidence="2">Belongs to the OXA1/ALB3/YidC family. Type 1 subfamily.</text>
</comment>
<feature type="compositionally biased region" description="Low complexity" evidence="17">
    <location>
        <begin position="274"/>
        <end position="284"/>
    </location>
</feature>
<evidence type="ECO:0000256" key="11">
    <source>
        <dbReference type="ARBA" id="ARBA00025034"/>
    </source>
</evidence>
<evidence type="ECO:0000256" key="5">
    <source>
        <dbReference type="ARBA" id="ARBA00022475"/>
    </source>
</evidence>
<keyword evidence="8 18" id="KW-1133">Transmembrane helix</keyword>
<comment type="subunit">
    <text evidence="12">Interacts with the Sec translocase complex via SecD. Specifically interacts with transmembrane segments of nascent integral membrane proteins during membrane integration.</text>
</comment>
<evidence type="ECO:0000256" key="4">
    <source>
        <dbReference type="ARBA" id="ARBA00022448"/>
    </source>
</evidence>
<feature type="transmembrane region" description="Helical" evidence="18">
    <location>
        <begin position="30"/>
        <end position="52"/>
    </location>
</feature>